<reference evidence="2" key="1">
    <citation type="journal article" date="2020" name="mSystems">
        <title>Genome- and Community-Level Interaction Insights into Carbon Utilization and Element Cycling Functions of Hydrothermarchaeota in Hydrothermal Sediment.</title>
        <authorList>
            <person name="Zhou Z."/>
            <person name="Liu Y."/>
            <person name="Xu W."/>
            <person name="Pan J."/>
            <person name="Luo Z.H."/>
            <person name="Li M."/>
        </authorList>
    </citation>
    <scope>NUCLEOTIDE SEQUENCE [LARGE SCALE GENOMIC DNA]</scope>
    <source>
        <strain evidence="2">SpSt-143</strain>
    </source>
</reference>
<name>A0A7V2F6L5_RHOMR</name>
<dbReference type="EMBL" id="DSGB01000006">
    <property type="protein sequence ID" value="HER96639.1"/>
    <property type="molecule type" value="Genomic_DNA"/>
</dbReference>
<organism evidence="2">
    <name type="scientific">Rhodothermus marinus</name>
    <name type="common">Rhodothermus obamensis</name>
    <dbReference type="NCBI Taxonomy" id="29549"/>
    <lineage>
        <taxon>Bacteria</taxon>
        <taxon>Pseudomonadati</taxon>
        <taxon>Rhodothermota</taxon>
        <taxon>Rhodothermia</taxon>
        <taxon>Rhodothermales</taxon>
        <taxon>Rhodothermaceae</taxon>
        <taxon>Rhodothermus</taxon>
    </lineage>
</organism>
<accession>A0A7V2F6L5</accession>
<feature type="domain" description="BP74 N-terminal" evidence="1">
    <location>
        <begin position="40"/>
        <end position="144"/>
    </location>
</feature>
<evidence type="ECO:0000259" key="1">
    <source>
        <dbReference type="Pfam" id="PF23621"/>
    </source>
</evidence>
<evidence type="ECO:0000313" key="2">
    <source>
        <dbReference type="EMBL" id="HER96639.1"/>
    </source>
</evidence>
<protein>
    <recommendedName>
        <fullName evidence="1">BP74 N-terminal domain-containing protein</fullName>
    </recommendedName>
</protein>
<gene>
    <name evidence="2" type="ORF">ENO59_09010</name>
</gene>
<dbReference type="InterPro" id="IPR056422">
    <property type="entry name" value="BP74_N"/>
</dbReference>
<sequence>MQSIPVEFPLNPALLPRLWILAILLLAGCAVQEQPELRTYLFVSTATGSLFRAQTRNEEVIQQAEAELRLPPAERRLFPNGPIARGDGGHNAPWSWHFVPDRWELVEVSIELCDATPEYVEAHLAMFVDTIGRFCPWSARLVRSPEEAQALLQP</sequence>
<proteinExistence type="predicted"/>
<comment type="caution">
    <text evidence="2">The sequence shown here is derived from an EMBL/GenBank/DDBJ whole genome shotgun (WGS) entry which is preliminary data.</text>
</comment>
<dbReference type="AlphaFoldDB" id="A0A7V2F6L5"/>
<dbReference type="Pfam" id="PF23621">
    <property type="entry name" value="BP74_N"/>
    <property type="match status" value="1"/>
</dbReference>